<accession>A0A1J4KYU6</accession>
<evidence type="ECO:0008006" key="3">
    <source>
        <dbReference type="Google" id="ProtNLM"/>
    </source>
</evidence>
<dbReference type="AlphaFoldDB" id="A0A1J4KYU6"/>
<dbReference type="RefSeq" id="XP_068369559.1">
    <property type="nucleotide sequence ID" value="XM_068490833.1"/>
</dbReference>
<organism evidence="1 2">
    <name type="scientific">Tritrichomonas foetus</name>
    <dbReference type="NCBI Taxonomy" id="1144522"/>
    <lineage>
        <taxon>Eukaryota</taxon>
        <taxon>Metamonada</taxon>
        <taxon>Parabasalia</taxon>
        <taxon>Tritrichomonadida</taxon>
        <taxon>Tritrichomonadidae</taxon>
        <taxon>Tritrichomonas</taxon>
    </lineage>
</organism>
<name>A0A1J4KYU6_9EUKA</name>
<sequence>MHMRKIHICCPKHIPTGSIVTRSSYVIPNLTSQARRLSKIQIRVRRQSYSQSTINIPLASEVNDEILTNIDELPDNNAPKYSYMPVQCNKSSVYRGLYNMVHDQVSIENHSEETLEKIFNIIRKILFKESKEIDKCFMFYDLSVKLHRQDWNDIALIYNACFVISYHEGQKSSSNLFHRDFVIKFVKLLNSPDEHEQSTIEMQLLRIFDFFPLMRNVIYKTLLSMILEISTGNVSYHCIKALIRLLERCNYDSFIIDETVLLIILQLFKSEHLNDFFEYFHHYLIDLYRSDSNLANIAMTYLIMHWPITNSRSSCCFVVHCIWIVKLFQPIISKEIADRFMKLLHQNMISDSMVVSLTIVELISDEKSYRAFTALSKTFKTFFIDDLKVCYNSWSEAVRNAAKNTHKNLINIAMKLSGKRHKRIQKPSDRDEKWEKIRLAAITNL</sequence>
<dbReference type="Gene3D" id="1.25.10.10">
    <property type="entry name" value="Leucine-rich Repeat Variant"/>
    <property type="match status" value="1"/>
</dbReference>
<dbReference type="SUPFAM" id="SSF48371">
    <property type="entry name" value="ARM repeat"/>
    <property type="match status" value="1"/>
</dbReference>
<dbReference type="VEuPathDB" id="TrichDB:TRFO_02679"/>
<dbReference type="PANTHER" id="PTHR10257:SF3">
    <property type="entry name" value="SERINE_THREONINE-PROTEIN PHOSPHATASE 2A 56 KDA REGULATORY SUBUNIT GAMMA ISOFORM"/>
    <property type="match status" value="1"/>
</dbReference>
<reference evidence="1" key="1">
    <citation type="submission" date="2016-10" db="EMBL/GenBank/DDBJ databases">
        <authorList>
            <person name="Benchimol M."/>
            <person name="Almeida L.G."/>
            <person name="Vasconcelos A.T."/>
            <person name="Perreira-Neves A."/>
            <person name="Rosa I.A."/>
            <person name="Tasca T."/>
            <person name="Bogo M.R."/>
            <person name="de Souza W."/>
        </authorList>
    </citation>
    <scope>NUCLEOTIDE SEQUENCE [LARGE SCALE GENOMIC DNA]</scope>
    <source>
        <strain evidence="1">K</strain>
    </source>
</reference>
<dbReference type="InterPro" id="IPR016024">
    <property type="entry name" value="ARM-type_fold"/>
</dbReference>
<dbReference type="Proteomes" id="UP000179807">
    <property type="component" value="Unassembled WGS sequence"/>
</dbReference>
<dbReference type="EMBL" id="MLAK01000111">
    <property type="protein sequence ID" value="OHT16423.1"/>
    <property type="molecule type" value="Genomic_DNA"/>
</dbReference>
<proteinExistence type="predicted"/>
<dbReference type="InterPro" id="IPR002554">
    <property type="entry name" value="PP2A_B56"/>
</dbReference>
<dbReference type="GO" id="GO:0000159">
    <property type="term" value="C:protein phosphatase type 2A complex"/>
    <property type="evidence" value="ECO:0007669"/>
    <property type="project" value="InterPro"/>
</dbReference>
<gene>
    <name evidence="1" type="ORF">TRFO_02679</name>
</gene>
<evidence type="ECO:0000313" key="2">
    <source>
        <dbReference type="Proteomes" id="UP000179807"/>
    </source>
</evidence>
<dbReference type="GO" id="GO:0007165">
    <property type="term" value="P:signal transduction"/>
    <property type="evidence" value="ECO:0007669"/>
    <property type="project" value="InterPro"/>
</dbReference>
<dbReference type="PANTHER" id="PTHR10257">
    <property type="entry name" value="SERINE/THREONINE PROTEIN PHOSPHATASE 2A PP2A REGULATORY SUBUNIT B"/>
    <property type="match status" value="1"/>
</dbReference>
<evidence type="ECO:0000313" key="1">
    <source>
        <dbReference type="EMBL" id="OHT16423.1"/>
    </source>
</evidence>
<dbReference type="Pfam" id="PF01603">
    <property type="entry name" value="B56"/>
    <property type="match status" value="1"/>
</dbReference>
<comment type="caution">
    <text evidence="1">The sequence shown here is derived from an EMBL/GenBank/DDBJ whole genome shotgun (WGS) entry which is preliminary data.</text>
</comment>
<dbReference type="GeneID" id="94825537"/>
<keyword evidence="2" id="KW-1185">Reference proteome</keyword>
<protein>
    <recommendedName>
        <fullName evidence="3">Phosphoprotein phosphatase</fullName>
    </recommendedName>
</protein>
<dbReference type="InterPro" id="IPR011989">
    <property type="entry name" value="ARM-like"/>
</dbReference>
<dbReference type="GO" id="GO:0019888">
    <property type="term" value="F:protein phosphatase regulator activity"/>
    <property type="evidence" value="ECO:0007669"/>
    <property type="project" value="InterPro"/>
</dbReference>